<organism evidence="1 2">
    <name type="scientific">Zingiber officinale</name>
    <name type="common">Ginger</name>
    <name type="synonym">Amomum zingiber</name>
    <dbReference type="NCBI Taxonomy" id="94328"/>
    <lineage>
        <taxon>Eukaryota</taxon>
        <taxon>Viridiplantae</taxon>
        <taxon>Streptophyta</taxon>
        <taxon>Embryophyta</taxon>
        <taxon>Tracheophyta</taxon>
        <taxon>Spermatophyta</taxon>
        <taxon>Magnoliopsida</taxon>
        <taxon>Liliopsida</taxon>
        <taxon>Zingiberales</taxon>
        <taxon>Zingiberaceae</taxon>
        <taxon>Zingiber</taxon>
    </lineage>
</organism>
<proteinExistence type="predicted"/>
<dbReference type="Proteomes" id="UP000734854">
    <property type="component" value="Unassembled WGS sequence"/>
</dbReference>
<evidence type="ECO:0000313" key="2">
    <source>
        <dbReference type="Proteomes" id="UP000734854"/>
    </source>
</evidence>
<dbReference type="AlphaFoldDB" id="A0A8J5GUK6"/>
<comment type="caution">
    <text evidence="1">The sequence shown here is derived from an EMBL/GenBank/DDBJ whole genome shotgun (WGS) entry which is preliminary data.</text>
</comment>
<evidence type="ECO:0000313" key="1">
    <source>
        <dbReference type="EMBL" id="KAG6510151.1"/>
    </source>
</evidence>
<accession>A0A8J5GUK6</accession>
<reference evidence="1 2" key="1">
    <citation type="submission" date="2020-08" db="EMBL/GenBank/DDBJ databases">
        <title>Plant Genome Project.</title>
        <authorList>
            <person name="Zhang R.-G."/>
        </authorList>
    </citation>
    <scope>NUCLEOTIDE SEQUENCE [LARGE SCALE GENOMIC DNA]</scope>
    <source>
        <tissue evidence="1">Rhizome</tissue>
    </source>
</reference>
<protein>
    <submittedName>
        <fullName evidence="1">Uncharacterized protein</fullName>
    </submittedName>
</protein>
<name>A0A8J5GUK6_ZINOF</name>
<sequence length="120" mass="13938">MSRRPWGCARELIPLSHSTRCQHTTAHKLLLEQSSSTPVLAHFGENDENKEFVRNESDENEKFVENENKDNVFTTAVADDRSLHCLLTVYTWKKCTLSLERNYASLLEVSIFLLVHHHRD</sequence>
<keyword evidence="2" id="KW-1185">Reference proteome</keyword>
<gene>
    <name evidence="1" type="ORF">ZIOFF_028160</name>
</gene>
<dbReference type="EMBL" id="JACMSC010000008">
    <property type="protein sequence ID" value="KAG6510151.1"/>
    <property type="molecule type" value="Genomic_DNA"/>
</dbReference>